<proteinExistence type="predicted"/>
<reference evidence="1 2" key="1">
    <citation type="submission" date="2018-04" db="EMBL/GenBank/DDBJ databases">
        <title>Characteristic and Complete Genome Sequencing of A Novel Member of Infective Endocarditis Causative Bacteria: Bergeyella cardium QL-PH.</title>
        <authorList>
            <person name="Pan H."/>
            <person name="Sun E."/>
            <person name="Zhang Y."/>
        </authorList>
    </citation>
    <scope>NUCLEOTIDE SEQUENCE [LARGE SCALE GENOMIC DNA]</scope>
    <source>
        <strain evidence="1 2">HPQL</strain>
    </source>
</reference>
<name>A0A6P1QY21_9FLAO</name>
<dbReference type="AlphaFoldDB" id="A0A6P1QY21"/>
<gene>
    <name evidence="1" type="ORF">DBX24_06945</name>
</gene>
<dbReference type="OrthoDB" id="1271629at2"/>
<protein>
    <submittedName>
        <fullName evidence="1">Uncharacterized protein</fullName>
    </submittedName>
</protein>
<dbReference type="RefSeq" id="WP_120489361.1">
    <property type="nucleotide sequence ID" value="NZ_CP029149.1"/>
</dbReference>
<evidence type="ECO:0000313" key="1">
    <source>
        <dbReference type="EMBL" id="QHN65634.1"/>
    </source>
</evidence>
<dbReference type="EMBL" id="CP029149">
    <property type="protein sequence ID" value="QHN65634.1"/>
    <property type="molecule type" value="Genomic_DNA"/>
</dbReference>
<evidence type="ECO:0000313" key="2">
    <source>
        <dbReference type="Proteomes" id="UP000464318"/>
    </source>
</evidence>
<sequence>MRKSVLYFVIGTTISFIINYFILNAGVGWQLNLFYGMAFGLGWGLAYFVDQPKWKLHKKMSISFIGIIILLIIGRLFFNSILVIPSIIRFSTVFVAYYLIASFKQSKSLRQ</sequence>
<organism evidence="1 2">
    <name type="scientific">Bergeyella cardium</name>
    <dbReference type="NCBI Taxonomy" id="1585976"/>
    <lineage>
        <taxon>Bacteria</taxon>
        <taxon>Pseudomonadati</taxon>
        <taxon>Bacteroidota</taxon>
        <taxon>Flavobacteriia</taxon>
        <taxon>Flavobacteriales</taxon>
        <taxon>Weeksellaceae</taxon>
        <taxon>Bergeyella</taxon>
    </lineage>
</organism>
<accession>A0A6P1QY21</accession>
<dbReference type="KEGG" id="bcad:DBX24_06945"/>
<dbReference type="Proteomes" id="UP000464318">
    <property type="component" value="Chromosome"/>
</dbReference>
<keyword evidence="2" id="KW-1185">Reference proteome</keyword>